<dbReference type="SUPFAM" id="SSF55785">
    <property type="entry name" value="PYP-like sensor domain (PAS domain)"/>
    <property type="match status" value="1"/>
</dbReference>
<feature type="domain" description="EAL" evidence="2">
    <location>
        <begin position="788"/>
        <end position="1042"/>
    </location>
</feature>
<dbReference type="SUPFAM" id="SSF55781">
    <property type="entry name" value="GAF domain-like"/>
    <property type="match status" value="1"/>
</dbReference>
<dbReference type="GO" id="GO:0071111">
    <property type="term" value="F:cyclic-guanylate-specific phosphodiesterase activity"/>
    <property type="evidence" value="ECO:0007669"/>
    <property type="project" value="InterPro"/>
</dbReference>
<dbReference type="CDD" id="cd01948">
    <property type="entry name" value="EAL"/>
    <property type="match status" value="1"/>
</dbReference>
<dbReference type="Gene3D" id="3.30.70.270">
    <property type="match status" value="2"/>
</dbReference>
<keyword evidence="5" id="KW-1185">Reference proteome</keyword>
<dbReference type="InterPro" id="IPR035919">
    <property type="entry name" value="EAL_sf"/>
</dbReference>
<dbReference type="AlphaFoldDB" id="A0A6L5XV25"/>
<dbReference type="SUPFAM" id="SSF141868">
    <property type="entry name" value="EAL domain-like"/>
    <property type="match status" value="1"/>
</dbReference>
<dbReference type="SMART" id="SM00267">
    <property type="entry name" value="GGDEF"/>
    <property type="match status" value="1"/>
</dbReference>
<dbReference type="Gene3D" id="3.30.450.20">
    <property type="entry name" value="PAS domain"/>
    <property type="match status" value="2"/>
</dbReference>
<protein>
    <submittedName>
        <fullName evidence="4">EAL domain-containing protein</fullName>
    </submittedName>
</protein>
<dbReference type="Gene3D" id="3.20.20.450">
    <property type="entry name" value="EAL domain"/>
    <property type="match status" value="1"/>
</dbReference>
<gene>
    <name evidence="4" type="ORF">FYJ58_02000</name>
</gene>
<proteinExistence type="predicted"/>
<dbReference type="PANTHER" id="PTHR33121:SF79">
    <property type="entry name" value="CYCLIC DI-GMP PHOSPHODIESTERASE PDED-RELATED"/>
    <property type="match status" value="1"/>
</dbReference>
<dbReference type="Proteomes" id="UP000482209">
    <property type="component" value="Unassembled WGS sequence"/>
</dbReference>
<dbReference type="InterPro" id="IPR043128">
    <property type="entry name" value="Rev_trsase/Diguanyl_cyclase"/>
</dbReference>
<accession>A0A6L5XV25</accession>
<dbReference type="PROSITE" id="PS50883">
    <property type="entry name" value="EAL"/>
    <property type="match status" value="1"/>
</dbReference>
<evidence type="ECO:0000313" key="4">
    <source>
        <dbReference type="EMBL" id="MSS62666.1"/>
    </source>
</evidence>
<dbReference type="RefSeq" id="WP_154516509.1">
    <property type="nucleotide sequence ID" value="NZ_VUMT01000002.1"/>
</dbReference>
<dbReference type="Pfam" id="PF00563">
    <property type="entry name" value="EAL"/>
    <property type="match status" value="1"/>
</dbReference>
<feature type="domain" description="GGDEF" evidence="3">
    <location>
        <begin position="294"/>
        <end position="424"/>
    </location>
</feature>
<dbReference type="InterPro" id="IPR001633">
    <property type="entry name" value="EAL_dom"/>
</dbReference>
<dbReference type="PROSITE" id="PS50112">
    <property type="entry name" value="PAS"/>
    <property type="match status" value="1"/>
</dbReference>
<dbReference type="InterPro" id="IPR035965">
    <property type="entry name" value="PAS-like_dom_sf"/>
</dbReference>
<feature type="domain" description="GGDEF" evidence="3">
    <location>
        <begin position="647"/>
        <end position="779"/>
    </location>
</feature>
<dbReference type="InterPro" id="IPR000014">
    <property type="entry name" value="PAS"/>
</dbReference>
<evidence type="ECO:0000259" key="1">
    <source>
        <dbReference type="PROSITE" id="PS50112"/>
    </source>
</evidence>
<dbReference type="SMART" id="SM00052">
    <property type="entry name" value="EAL"/>
    <property type="match status" value="1"/>
</dbReference>
<feature type="domain" description="PAS" evidence="1">
    <location>
        <begin position="35"/>
        <end position="86"/>
    </location>
</feature>
<sequence>MKEPIHLMQPIENKEFHYLEDIISAGLIKLSGQTGEVIYANDIFFQLNDITKEEYIQKYHNCLFEQMVPEKAEQLKEQINEAVSNQSPLSFYYKMESGQGESKLLHLHGKPISHEDSPQPFTFLCIIKDVTRQNLYKESHLFEQLCTTILTKLIGSLFWEYDIQTQTLFRYGVLSETYLNNKVIPNYVETILNNNYIHKDDEESFRHFFESLSTGKQYKTAVIRYKDNLEIYNWYQLQGIVLFDNCNTPVRIFGTTKNIGKQEKQEDTQSLLIKKSVFVKKMNEYLKSYKDDSIQHALILIEIDNYNSLKRIHGKTLLENIMTEAVIELKNIFSEQLLGQLSPTTLAVFYYEVQSQKDLIGQLENYVSTISQLYNNPSTFSITCSMGVAIEKGTTTYELFHRKAEIALSTVQKKGGGFFDFYGHSKTQQIVQKKISPFEKTIKSSADLSFLQQTLALLENTDIENALYHYLFHVCQYYNASHAYIMLKNQVEQTLSVSYQYSTPNYFSDINALYQYPFELVGDYIKLFDSNNCYFCNDLLEVEQISPVIAESYRLAGVTSFWQYALYSDGYCIGFLGIDFCSEQEATENSQITSFYFMGKFLSYIIKNLQRQRCMSLPYHRDKLTKLLSFHEFLRHGETIVPKNPAIKFAAISCNINNFKSYNKNYGIAIGNKILKKYAHELLLSLKENELCTRISADDFALLLTYNNSIEELFSRLVIYSNNSLCNTKQMPDYYRFDVIYGICPLSESLNLTDAFQKAIRARKSLKGYTGNQYAVYNSEFEQQEIIRYSFKKSLEDGLNENQFLPYYQPKFSLTDNKLVGFEALARWKQESQQLKYPKEFLSIMEENNHAIELDFQIIQAICKDLHTAMKYSEKIYPVSINLSITHLMTTNFIERLLHIVRCYQIPLSYLKFEISEDFFHHYQTETFCFISELKELGFSITIDNFGNHYSSFNILREFDIDSINLDVSFFQNKYNSSKEQIIAKTIVELANTLKISVNVKNLEKPEQIKTLCELGCNTAQGFAFSQALPFEQIQKEYLMKKTSSMI</sequence>
<dbReference type="CDD" id="cd00130">
    <property type="entry name" value="PAS"/>
    <property type="match status" value="1"/>
</dbReference>
<dbReference type="SUPFAM" id="SSF55073">
    <property type="entry name" value="Nucleotide cyclase"/>
    <property type="match status" value="2"/>
</dbReference>
<dbReference type="InterPro" id="IPR000160">
    <property type="entry name" value="GGDEF_dom"/>
</dbReference>
<comment type="caution">
    <text evidence="4">The sequence shown here is derived from an EMBL/GenBank/DDBJ whole genome shotgun (WGS) entry which is preliminary data.</text>
</comment>
<organism evidence="4 5">
    <name type="scientific">Velocimicrobium porci</name>
    <dbReference type="NCBI Taxonomy" id="2606634"/>
    <lineage>
        <taxon>Bacteria</taxon>
        <taxon>Bacillati</taxon>
        <taxon>Bacillota</taxon>
        <taxon>Clostridia</taxon>
        <taxon>Lachnospirales</taxon>
        <taxon>Lachnospiraceae</taxon>
        <taxon>Velocimicrobium</taxon>
    </lineage>
</organism>
<dbReference type="PANTHER" id="PTHR33121">
    <property type="entry name" value="CYCLIC DI-GMP PHOSPHODIESTERASE PDEF"/>
    <property type="match status" value="1"/>
</dbReference>
<reference evidence="4 5" key="1">
    <citation type="submission" date="2019-08" db="EMBL/GenBank/DDBJ databases">
        <title>In-depth cultivation of the pig gut microbiome towards novel bacterial diversity and tailored functional studies.</title>
        <authorList>
            <person name="Wylensek D."/>
            <person name="Hitch T.C.A."/>
            <person name="Clavel T."/>
        </authorList>
    </citation>
    <scope>NUCLEOTIDE SEQUENCE [LARGE SCALE GENOMIC DNA]</scope>
    <source>
        <strain evidence="4 5">WCA-693-APC-MOT-I</strain>
    </source>
</reference>
<evidence type="ECO:0000259" key="2">
    <source>
        <dbReference type="PROSITE" id="PS50883"/>
    </source>
</evidence>
<dbReference type="Pfam" id="PF00990">
    <property type="entry name" value="GGDEF"/>
    <property type="match status" value="2"/>
</dbReference>
<name>A0A6L5XV25_9FIRM</name>
<evidence type="ECO:0000259" key="3">
    <source>
        <dbReference type="PROSITE" id="PS50887"/>
    </source>
</evidence>
<evidence type="ECO:0000313" key="5">
    <source>
        <dbReference type="Proteomes" id="UP000482209"/>
    </source>
</evidence>
<dbReference type="InterPro" id="IPR050706">
    <property type="entry name" value="Cyclic-di-GMP_PDE-like"/>
</dbReference>
<dbReference type="InterPro" id="IPR029787">
    <property type="entry name" value="Nucleotide_cyclase"/>
</dbReference>
<dbReference type="EMBL" id="VUMT01000002">
    <property type="protein sequence ID" value="MSS62666.1"/>
    <property type="molecule type" value="Genomic_DNA"/>
</dbReference>
<dbReference type="PROSITE" id="PS50887">
    <property type="entry name" value="GGDEF"/>
    <property type="match status" value="2"/>
</dbReference>